<evidence type="ECO:0000256" key="1">
    <source>
        <dbReference type="SAM" id="SignalP"/>
    </source>
</evidence>
<organism evidence="2 3">
    <name type="scientific">Spirodela intermedia</name>
    <name type="common">Intermediate duckweed</name>
    <dbReference type="NCBI Taxonomy" id="51605"/>
    <lineage>
        <taxon>Eukaryota</taxon>
        <taxon>Viridiplantae</taxon>
        <taxon>Streptophyta</taxon>
        <taxon>Embryophyta</taxon>
        <taxon>Tracheophyta</taxon>
        <taxon>Spermatophyta</taxon>
        <taxon>Magnoliopsida</taxon>
        <taxon>Liliopsida</taxon>
        <taxon>Araceae</taxon>
        <taxon>Lemnoideae</taxon>
        <taxon>Spirodela</taxon>
    </lineage>
</organism>
<feature type="signal peptide" evidence="1">
    <location>
        <begin position="1"/>
        <end position="26"/>
    </location>
</feature>
<evidence type="ECO:0000313" key="3">
    <source>
        <dbReference type="Proteomes" id="UP000663760"/>
    </source>
</evidence>
<keyword evidence="3" id="KW-1185">Reference proteome</keyword>
<dbReference type="EMBL" id="LR746267">
    <property type="protein sequence ID" value="CAA7394764.1"/>
    <property type="molecule type" value="Genomic_DNA"/>
</dbReference>
<accession>A0A7I8KC45</accession>
<keyword evidence="1" id="KW-0732">Signal</keyword>
<protein>
    <submittedName>
        <fullName evidence="2">Uncharacterized protein</fullName>
    </submittedName>
</protein>
<sequence>MSRVGSLGYLVLAALFLSLFLLNAKGSELEDGLKANFWARKMLANVRDRKLNIILCVRLKCQGGPQMPEDTFKTEQEKKIAVKERSSEYPCFLAEALKMGFLVRLPEIWVIVRIFWTTISISQPLHSLGFLLL</sequence>
<name>A0A7I8KC45_SPIIN</name>
<feature type="chain" id="PRO_5029535714" evidence="1">
    <location>
        <begin position="27"/>
        <end position="133"/>
    </location>
</feature>
<dbReference type="Proteomes" id="UP000663760">
    <property type="component" value="Chromosome 4"/>
</dbReference>
<evidence type="ECO:0000313" key="2">
    <source>
        <dbReference type="EMBL" id="CAA7394764.1"/>
    </source>
</evidence>
<reference evidence="2" key="1">
    <citation type="submission" date="2020-02" db="EMBL/GenBank/DDBJ databases">
        <authorList>
            <person name="Scholz U."/>
            <person name="Mascher M."/>
            <person name="Fiebig A."/>
        </authorList>
    </citation>
    <scope>NUCLEOTIDE SEQUENCE</scope>
</reference>
<proteinExistence type="predicted"/>
<dbReference type="AlphaFoldDB" id="A0A7I8KC45"/>
<gene>
    <name evidence="2" type="ORF">SI8410_04005425</name>
</gene>